<sequence>MHFSSSVHFTGFPSYYTSAAAMSEGRVKTGSAHGNSHNESINNVSSASDALDAMCLLQPFEYLPGLYYPPNNSLAEPVMNMNEPSNVKQQLSYQMLSHISQCTYTPLEAIEQGSSAPLAATPILNRVSHSSIFINSFEPSLVVQNSKSGTDALKEKKKSAKERKGDQNEAGSSYQRHVYVLKACKTCKAAHVACDVERPCQRCRRIGKEDSCEDAERKKRGRPSLAKTENRLKAQVIKHNTDHPKCTTSIKDIPIKSPNQAQYPEKWFLSWQLPSANKSAGTDQSRTGPPYRIAPCDNGPTIDDLAIKHEYQSSTNYSSTSKRRSRSLEIYDHHSTYQQPRNNPYHQVDTQGTHNVSDASYRVNGSYRQGYDAERWLCYPEGQSQPYLYYSQPTSPWTPTFPVERNATHSSTHAHFQ</sequence>
<evidence type="ECO:0000256" key="3">
    <source>
        <dbReference type="SAM" id="MobiDB-lite"/>
    </source>
</evidence>
<dbReference type="CDD" id="cd00067">
    <property type="entry name" value="GAL4"/>
    <property type="match status" value="1"/>
</dbReference>
<feature type="region of interest" description="Disordered" evidence="3">
    <location>
        <begin position="278"/>
        <end position="298"/>
    </location>
</feature>
<organism evidence="5 6">
    <name type="scientific">Umbelopsis ramanniana AG</name>
    <dbReference type="NCBI Taxonomy" id="1314678"/>
    <lineage>
        <taxon>Eukaryota</taxon>
        <taxon>Fungi</taxon>
        <taxon>Fungi incertae sedis</taxon>
        <taxon>Mucoromycota</taxon>
        <taxon>Mucoromycotina</taxon>
        <taxon>Umbelopsidomycetes</taxon>
        <taxon>Umbelopsidales</taxon>
        <taxon>Umbelopsidaceae</taxon>
        <taxon>Umbelopsis</taxon>
    </lineage>
</organism>
<dbReference type="PANTHER" id="PTHR47659">
    <property type="entry name" value="ZN(II)2CYS6 TRANSCRIPTION FACTOR (EUROFUNG)-RELATED"/>
    <property type="match status" value="1"/>
</dbReference>
<dbReference type="PROSITE" id="PS00463">
    <property type="entry name" value="ZN2_CY6_FUNGAL_1"/>
    <property type="match status" value="1"/>
</dbReference>
<protein>
    <recommendedName>
        <fullName evidence="4">Zn(2)-C6 fungal-type domain-containing protein</fullName>
    </recommendedName>
</protein>
<evidence type="ECO:0000313" key="5">
    <source>
        <dbReference type="EMBL" id="KAI8578426.1"/>
    </source>
</evidence>
<feature type="region of interest" description="Disordered" evidence="3">
    <location>
        <begin position="146"/>
        <end position="172"/>
    </location>
</feature>
<comment type="caution">
    <text evidence="5">The sequence shown here is derived from an EMBL/GenBank/DDBJ whole genome shotgun (WGS) entry which is preliminary data.</text>
</comment>
<dbReference type="InterPro" id="IPR001138">
    <property type="entry name" value="Zn2Cys6_DnaBD"/>
</dbReference>
<dbReference type="SMART" id="SM00066">
    <property type="entry name" value="GAL4"/>
    <property type="match status" value="1"/>
</dbReference>
<dbReference type="AlphaFoldDB" id="A0AAD5E8R7"/>
<proteinExistence type="predicted"/>
<keyword evidence="6" id="KW-1185">Reference proteome</keyword>
<feature type="compositionally biased region" description="Polar residues" evidence="3">
    <location>
        <begin position="278"/>
        <end position="287"/>
    </location>
</feature>
<reference evidence="5" key="1">
    <citation type="submission" date="2021-06" db="EMBL/GenBank/DDBJ databases">
        <authorList>
            <consortium name="DOE Joint Genome Institute"/>
            <person name="Mondo S.J."/>
            <person name="Amses K.R."/>
            <person name="Simmons D.R."/>
            <person name="Longcore J.E."/>
            <person name="Seto K."/>
            <person name="Alves G.H."/>
            <person name="Bonds A.E."/>
            <person name="Quandt C.A."/>
            <person name="Davis W.J."/>
            <person name="Chang Y."/>
            <person name="Letcher P.M."/>
            <person name="Powell M.J."/>
            <person name="Kuo A."/>
            <person name="Labutti K."/>
            <person name="Pangilinan J."/>
            <person name="Andreopoulos W."/>
            <person name="Tritt A."/>
            <person name="Riley R."/>
            <person name="Hundley H."/>
            <person name="Johnson J."/>
            <person name="Lipzen A."/>
            <person name="Barry K."/>
            <person name="Berbee M.L."/>
            <person name="Buchler N.E."/>
            <person name="Grigoriev I.V."/>
            <person name="Spatafora J.W."/>
            <person name="Stajich J.E."/>
            <person name="James T.Y."/>
        </authorList>
    </citation>
    <scope>NUCLEOTIDE SEQUENCE</scope>
    <source>
        <strain evidence="5">AG</strain>
    </source>
</reference>
<dbReference type="Proteomes" id="UP001206595">
    <property type="component" value="Unassembled WGS sequence"/>
</dbReference>
<name>A0AAD5E8R7_UMBRA</name>
<feature type="domain" description="Zn(2)-C6 fungal-type" evidence="4">
    <location>
        <begin position="183"/>
        <end position="212"/>
    </location>
</feature>
<dbReference type="InterPro" id="IPR050335">
    <property type="entry name" value="ERT1_acuK_gluconeogen_tf"/>
</dbReference>
<dbReference type="GeneID" id="75918405"/>
<reference evidence="5" key="2">
    <citation type="journal article" date="2022" name="Proc. Natl. Acad. Sci. U.S.A.">
        <title>Diploid-dominant life cycles characterize the early evolution of Fungi.</title>
        <authorList>
            <person name="Amses K.R."/>
            <person name="Simmons D.R."/>
            <person name="Longcore J.E."/>
            <person name="Mondo S.J."/>
            <person name="Seto K."/>
            <person name="Jeronimo G.H."/>
            <person name="Bonds A.E."/>
            <person name="Quandt C.A."/>
            <person name="Davis W.J."/>
            <person name="Chang Y."/>
            <person name="Federici B.A."/>
            <person name="Kuo A."/>
            <person name="LaButti K."/>
            <person name="Pangilinan J."/>
            <person name="Andreopoulos W."/>
            <person name="Tritt A."/>
            <person name="Riley R."/>
            <person name="Hundley H."/>
            <person name="Johnson J."/>
            <person name="Lipzen A."/>
            <person name="Barry K."/>
            <person name="Lang B.F."/>
            <person name="Cuomo C.A."/>
            <person name="Buchler N.E."/>
            <person name="Grigoriev I.V."/>
            <person name="Spatafora J.W."/>
            <person name="Stajich J.E."/>
            <person name="James T.Y."/>
        </authorList>
    </citation>
    <scope>NUCLEOTIDE SEQUENCE</scope>
    <source>
        <strain evidence="5">AG</strain>
    </source>
</reference>
<dbReference type="Pfam" id="PF00172">
    <property type="entry name" value="Zn_clus"/>
    <property type="match status" value="1"/>
</dbReference>
<keyword evidence="2" id="KW-0539">Nucleus</keyword>
<evidence type="ECO:0000256" key="1">
    <source>
        <dbReference type="ARBA" id="ARBA00022723"/>
    </source>
</evidence>
<evidence type="ECO:0000256" key="2">
    <source>
        <dbReference type="ARBA" id="ARBA00023242"/>
    </source>
</evidence>
<keyword evidence="1" id="KW-0479">Metal-binding</keyword>
<accession>A0AAD5E8R7</accession>
<dbReference type="EMBL" id="MU620929">
    <property type="protein sequence ID" value="KAI8578426.1"/>
    <property type="molecule type" value="Genomic_DNA"/>
</dbReference>
<dbReference type="InterPro" id="IPR036864">
    <property type="entry name" value="Zn2-C6_fun-type_DNA-bd_sf"/>
</dbReference>
<gene>
    <name evidence="5" type="ORF">K450DRAFT_272841</name>
</gene>
<dbReference type="PANTHER" id="PTHR47659:SF1">
    <property type="entry name" value="TRANSCRIPTION ACTIVATOR OF GLUCONEOGENESIS ERT1"/>
    <property type="match status" value="1"/>
</dbReference>
<dbReference type="PROSITE" id="PS50048">
    <property type="entry name" value="ZN2_CY6_FUNGAL_2"/>
    <property type="match status" value="1"/>
</dbReference>
<dbReference type="GO" id="GO:0008270">
    <property type="term" value="F:zinc ion binding"/>
    <property type="evidence" value="ECO:0007669"/>
    <property type="project" value="InterPro"/>
</dbReference>
<evidence type="ECO:0000313" key="6">
    <source>
        <dbReference type="Proteomes" id="UP001206595"/>
    </source>
</evidence>
<dbReference type="SUPFAM" id="SSF57701">
    <property type="entry name" value="Zn2/Cys6 DNA-binding domain"/>
    <property type="match status" value="1"/>
</dbReference>
<dbReference type="GO" id="GO:0000981">
    <property type="term" value="F:DNA-binding transcription factor activity, RNA polymerase II-specific"/>
    <property type="evidence" value="ECO:0007669"/>
    <property type="project" value="InterPro"/>
</dbReference>
<evidence type="ECO:0000259" key="4">
    <source>
        <dbReference type="PROSITE" id="PS50048"/>
    </source>
</evidence>
<dbReference type="RefSeq" id="XP_051443430.1">
    <property type="nucleotide sequence ID" value="XM_051593063.1"/>
</dbReference>